<reference evidence="1 2" key="1">
    <citation type="submission" date="2017-05" db="EMBL/GenBank/DDBJ databases">
        <authorList>
            <person name="Varghese N."/>
            <person name="Submissions S."/>
        </authorList>
    </citation>
    <scope>NUCLEOTIDE SEQUENCE [LARGE SCALE GENOMIC DNA]</scope>
    <source>
        <strain evidence="1 2">DSM 21985</strain>
    </source>
</reference>
<evidence type="ECO:0000313" key="1">
    <source>
        <dbReference type="EMBL" id="SMO53844.1"/>
    </source>
</evidence>
<evidence type="ECO:0000313" key="2">
    <source>
        <dbReference type="Proteomes" id="UP000317557"/>
    </source>
</evidence>
<proteinExistence type="predicted"/>
<name>A0A521C370_9BACT</name>
<dbReference type="Proteomes" id="UP000317557">
    <property type="component" value="Unassembled WGS sequence"/>
</dbReference>
<keyword evidence="2" id="KW-1185">Reference proteome</keyword>
<dbReference type="AlphaFoldDB" id="A0A521C370"/>
<accession>A0A521C370</accession>
<dbReference type="EMBL" id="FXTP01000004">
    <property type="protein sequence ID" value="SMO53844.1"/>
    <property type="molecule type" value="Genomic_DNA"/>
</dbReference>
<dbReference type="RefSeq" id="WP_142453725.1">
    <property type="nucleotide sequence ID" value="NZ_FXTP01000004.1"/>
</dbReference>
<organism evidence="1 2">
    <name type="scientific">Gracilimonas mengyeensis</name>
    <dbReference type="NCBI Taxonomy" id="1302730"/>
    <lineage>
        <taxon>Bacteria</taxon>
        <taxon>Pseudomonadati</taxon>
        <taxon>Balneolota</taxon>
        <taxon>Balneolia</taxon>
        <taxon>Balneolales</taxon>
        <taxon>Balneolaceae</taxon>
        <taxon>Gracilimonas</taxon>
    </lineage>
</organism>
<sequence>MTDEEKDLNELINNESFLRWLRGTSSSAETKKWQNWHAESVKNWKLTRKAKKIISMPFNNPEIPADEEWNEKDKFDKHFLRLIKYGKT</sequence>
<gene>
    <name evidence="1" type="ORF">SAMN06265219_104111</name>
</gene>
<protein>
    <submittedName>
        <fullName evidence="1">Uncharacterized protein</fullName>
    </submittedName>
</protein>